<protein>
    <submittedName>
        <fullName evidence="2">Uncharacterized protein</fullName>
    </submittedName>
</protein>
<dbReference type="AlphaFoldDB" id="A0A1Y1WB72"/>
<reference evidence="2 3" key="1">
    <citation type="submission" date="2016-07" db="EMBL/GenBank/DDBJ databases">
        <title>Pervasive Adenine N6-methylation of Active Genes in Fungi.</title>
        <authorList>
            <consortium name="DOE Joint Genome Institute"/>
            <person name="Mondo S.J."/>
            <person name="Dannebaum R.O."/>
            <person name="Kuo R.C."/>
            <person name="Labutti K."/>
            <person name="Haridas S."/>
            <person name="Kuo A."/>
            <person name="Salamov A."/>
            <person name="Ahrendt S.R."/>
            <person name="Lipzen A."/>
            <person name="Sullivan W."/>
            <person name="Andreopoulos W.B."/>
            <person name="Clum A."/>
            <person name="Lindquist E."/>
            <person name="Daum C."/>
            <person name="Ramamoorthy G.K."/>
            <person name="Gryganskyi A."/>
            <person name="Culley D."/>
            <person name="Magnuson J.K."/>
            <person name="James T.Y."/>
            <person name="O'Malley M.A."/>
            <person name="Stajich J.E."/>
            <person name="Spatafora J.W."/>
            <person name="Visel A."/>
            <person name="Grigoriev I.V."/>
        </authorList>
    </citation>
    <scope>NUCLEOTIDE SEQUENCE [LARGE SCALE GENOMIC DNA]</scope>
    <source>
        <strain evidence="2 3">ATCC 12442</strain>
    </source>
</reference>
<dbReference type="OrthoDB" id="5592705at2759"/>
<accession>A0A1Y1WB72</accession>
<name>A0A1Y1WB72_9FUNG</name>
<dbReference type="Proteomes" id="UP000193922">
    <property type="component" value="Unassembled WGS sequence"/>
</dbReference>
<keyword evidence="3" id="KW-1185">Reference proteome</keyword>
<feature type="region of interest" description="Disordered" evidence="1">
    <location>
        <begin position="1"/>
        <end position="42"/>
    </location>
</feature>
<comment type="caution">
    <text evidence="2">The sequence shown here is derived from an EMBL/GenBank/DDBJ whole genome shotgun (WGS) entry which is preliminary data.</text>
</comment>
<evidence type="ECO:0000256" key="1">
    <source>
        <dbReference type="SAM" id="MobiDB-lite"/>
    </source>
</evidence>
<feature type="compositionally biased region" description="Polar residues" evidence="1">
    <location>
        <begin position="20"/>
        <end position="32"/>
    </location>
</feature>
<dbReference type="EMBL" id="MCFD01000005">
    <property type="protein sequence ID" value="ORX70692.1"/>
    <property type="molecule type" value="Genomic_DNA"/>
</dbReference>
<evidence type="ECO:0000313" key="2">
    <source>
        <dbReference type="EMBL" id="ORX70692.1"/>
    </source>
</evidence>
<gene>
    <name evidence="2" type="ORF">DL89DRAFT_138711</name>
</gene>
<sequence length="223" mass="24849">MEYPARTSPPTEKQSPELIRTSTGGPSNSNNVDPDLPPYSDEATFEDTAAVASPPVPAQIVAPPAVDIRPQPIRLSLINPHSISSGFTLAIPDALRVLPSRQFDAERWTRFVRELNAVLSKAPGTIAKEITEFWLVHLCTLGAAGMTTKIYAKRIRQKAQNMVENWNRVDLAQMGLHARLNESAVDVNAHHTDDLYYRRHGRQFQSPDNVLTYTSLELVVERL</sequence>
<proteinExistence type="predicted"/>
<dbReference type="GeneID" id="63800050"/>
<evidence type="ECO:0000313" key="3">
    <source>
        <dbReference type="Proteomes" id="UP000193922"/>
    </source>
</evidence>
<organism evidence="2 3">
    <name type="scientific">Linderina pennispora</name>
    <dbReference type="NCBI Taxonomy" id="61395"/>
    <lineage>
        <taxon>Eukaryota</taxon>
        <taxon>Fungi</taxon>
        <taxon>Fungi incertae sedis</taxon>
        <taxon>Zoopagomycota</taxon>
        <taxon>Kickxellomycotina</taxon>
        <taxon>Kickxellomycetes</taxon>
        <taxon>Kickxellales</taxon>
        <taxon>Kickxellaceae</taxon>
        <taxon>Linderina</taxon>
    </lineage>
</organism>
<dbReference type="RefSeq" id="XP_040744271.1">
    <property type="nucleotide sequence ID" value="XM_040883402.1"/>
</dbReference>